<reference evidence="8 9" key="1">
    <citation type="journal article" date="2019" name="Appl. Microbiol. Biotechnol.">
        <title>Uncovering carbohydrate metabolism through a genotype-phenotype association study of 56 lactic acid bacteria genomes.</title>
        <authorList>
            <person name="Buron-Moles G."/>
            <person name="Chailyan A."/>
            <person name="Dolejs I."/>
            <person name="Forster J."/>
            <person name="Miks M.H."/>
        </authorList>
    </citation>
    <scope>NUCLEOTIDE SEQUENCE [LARGE SCALE GENOMIC DNA]</scope>
    <source>
        <strain evidence="8 9">ATCC 700006</strain>
    </source>
</reference>
<dbReference type="EC" id="3.2.1.-" evidence="6"/>
<keyword evidence="9" id="KW-1185">Reference proteome</keyword>
<dbReference type="InterPro" id="IPR002037">
    <property type="entry name" value="Glyco_hydro_8"/>
</dbReference>
<keyword evidence="3 6" id="KW-0378">Hydrolase</keyword>
<protein>
    <recommendedName>
        <fullName evidence="6">Glucanase</fullName>
        <ecNumber evidence="6">3.2.1.-</ecNumber>
    </recommendedName>
</protein>
<evidence type="ECO:0000256" key="4">
    <source>
        <dbReference type="ARBA" id="ARBA00023295"/>
    </source>
</evidence>
<dbReference type="EMBL" id="PUFI01000005">
    <property type="protein sequence ID" value="TDG69474.1"/>
    <property type="molecule type" value="Genomic_DNA"/>
</dbReference>
<feature type="active site" description="Nucleophile" evidence="5">
    <location>
        <position position="132"/>
    </location>
</feature>
<dbReference type="GO" id="GO:0000272">
    <property type="term" value="P:polysaccharide catabolic process"/>
    <property type="evidence" value="ECO:0007669"/>
    <property type="project" value="UniProtKB-KW"/>
</dbReference>
<dbReference type="InterPro" id="IPR019834">
    <property type="entry name" value="Glyco_hydro_8_CS"/>
</dbReference>
<evidence type="ECO:0000313" key="8">
    <source>
        <dbReference type="EMBL" id="TDG69474.1"/>
    </source>
</evidence>
<keyword evidence="6" id="KW-0119">Carbohydrate metabolism</keyword>
<keyword evidence="7" id="KW-1133">Transmembrane helix</keyword>
<dbReference type="Proteomes" id="UP000295681">
    <property type="component" value="Unassembled WGS sequence"/>
</dbReference>
<evidence type="ECO:0000256" key="3">
    <source>
        <dbReference type="ARBA" id="ARBA00022801"/>
    </source>
</evidence>
<gene>
    <name evidence="8" type="ORF">C5L23_000936</name>
</gene>
<dbReference type="InterPro" id="IPR008928">
    <property type="entry name" value="6-hairpin_glycosidase_sf"/>
</dbReference>
<evidence type="ECO:0000256" key="2">
    <source>
        <dbReference type="ARBA" id="ARBA00022729"/>
    </source>
</evidence>
<dbReference type="STRING" id="907931.GCA_000165675_01461"/>
<feature type="transmembrane region" description="Helical" evidence="7">
    <location>
        <begin position="6"/>
        <end position="26"/>
    </location>
</feature>
<sequence length="379" mass="43393">MKNRKLFLIIVIGVVFFLCIGIYQMIKSKPERGIYEQWRAQYVTNYQDGAYVNGSDRKTKSKTALSEAQGYGMLITVLAAQNKQADQKAFNRLLVYYQKHTISASNHLMAWKQVQRGQKMVTLKNNRTNATDGDLDIAFALLQADRLWGSSGQYNYRQLAKALLDDILRYNYNSQNELPYVGNWAKSDTKYHDLVRTSDLIPAYFETFYATTQDERWHKLSEKSVQTLQKLSDSSSVGLMPDFIWARSDGISAVSANTFESKNDGDYGWNANRIPMRLAFQSDNAQLKAINRKMLDFFSQQEQIKAVYDLNGQARNDYTSMAFVAPVAVAAYQQKQSFNDYAKGLVRRVKSEKITGNYYADTLQVLALLMIENNLKLEE</sequence>
<keyword evidence="7" id="KW-0812">Transmembrane</keyword>
<keyword evidence="4 6" id="KW-0326">Glycosidase</keyword>
<keyword evidence="2" id="KW-0732">Signal</keyword>
<evidence type="ECO:0000256" key="1">
    <source>
        <dbReference type="ARBA" id="ARBA00009209"/>
    </source>
</evidence>
<dbReference type="RefSeq" id="WP_240034415.1">
    <property type="nucleotide sequence ID" value="NZ_JAGYGP010000001.1"/>
</dbReference>
<keyword evidence="6" id="KW-0624">Polysaccharide degradation</keyword>
<proteinExistence type="inferred from homology"/>
<dbReference type="PROSITE" id="PS00812">
    <property type="entry name" value="GLYCOSYL_HYDROL_F8"/>
    <property type="match status" value="1"/>
</dbReference>
<dbReference type="Pfam" id="PF01270">
    <property type="entry name" value="Glyco_hydro_8"/>
    <property type="match status" value="1"/>
</dbReference>
<evidence type="ECO:0000256" key="7">
    <source>
        <dbReference type="SAM" id="Phobius"/>
    </source>
</evidence>
<dbReference type="GO" id="GO:0004553">
    <property type="term" value="F:hydrolase activity, hydrolyzing O-glycosyl compounds"/>
    <property type="evidence" value="ECO:0007669"/>
    <property type="project" value="InterPro"/>
</dbReference>
<accession>A0A4R5NAJ9</accession>
<dbReference type="Gene3D" id="1.50.10.10">
    <property type="match status" value="1"/>
</dbReference>
<evidence type="ECO:0000256" key="6">
    <source>
        <dbReference type="RuleBase" id="RU361167"/>
    </source>
</evidence>
<name>A0A4R5NAJ9_9LACO</name>
<dbReference type="InterPro" id="IPR012341">
    <property type="entry name" value="6hp_glycosidase-like_sf"/>
</dbReference>
<keyword evidence="7" id="KW-0472">Membrane</keyword>
<dbReference type="PRINTS" id="PR00735">
    <property type="entry name" value="GLHYDRLASE8"/>
</dbReference>
<evidence type="ECO:0000256" key="5">
    <source>
        <dbReference type="PROSITE-ProRule" id="PRU10058"/>
    </source>
</evidence>
<evidence type="ECO:0000313" key="9">
    <source>
        <dbReference type="Proteomes" id="UP000295681"/>
    </source>
</evidence>
<comment type="caution">
    <text evidence="8">The sequence shown here is derived from an EMBL/GenBank/DDBJ whole genome shotgun (WGS) entry which is preliminary data.</text>
</comment>
<dbReference type="AlphaFoldDB" id="A0A4R5NAJ9"/>
<comment type="similarity">
    <text evidence="1 6">Belongs to the glycosyl hydrolase 8 (cellulase D) family.</text>
</comment>
<dbReference type="SUPFAM" id="SSF48208">
    <property type="entry name" value="Six-hairpin glycosidases"/>
    <property type="match status" value="1"/>
</dbReference>
<organism evidence="8 9">
    <name type="scientific">Leuconostoc fallax</name>
    <dbReference type="NCBI Taxonomy" id="1251"/>
    <lineage>
        <taxon>Bacteria</taxon>
        <taxon>Bacillati</taxon>
        <taxon>Bacillota</taxon>
        <taxon>Bacilli</taxon>
        <taxon>Lactobacillales</taxon>
        <taxon>Lactobacillaceae</taxon>
        <taxon>Leuconostoc</taxon>
    </lineage>
</organism>